<sequence>MTEGPWLDEEQQRLWRSWLAVSSGLPTLLNRELQQKTGLSLPDFDVLVQLSEAQDSRMRVTTLAQALGWEKSRTSHHLTRMARRGLIQRAECADDGRGAFVELTQDGRQAIESAAPDHARHVRDLFFTDLTVDEFDVMQRALSKLQGRVRPPAA</sequence>
<feature type="domain" description="HTH marR-type" evidence="1">
    <location>
        <begin position="11"/>
        <end position="147"/>
    </location>
</feature>
<dbReference type="SMART" id="SM00347">
    <property type="entry name" value="HTH_MARR"/>
    <property type="match status" value="1"/>
</dbReference>
<comment type="caution">
    <text evidence="2">The sequence shown here is derived from an EMBL/GenBank/DDBJ whole genome shotgun (WGS) entry which is preliminary data.</text>
</comment>
<dbReference type="RefSeq" id="WP_343918055.1">
    <property type="nucleotide sequence ID" value="NZ_BAAAJT010000002.1"/>
</dbReference>
<dbReference type="PANTHER" id="PTHR33164:SF99">
    <property type="entry name" value="MARR FAMILY REGULATORY PROTEIN"/>
    <property type="match status" value="1"/>
</dbReference>
<accession>A0ABW4TMS0</accession>
<dbReference type="Pfam" id="PF12802">
    <property type="entry name" value="MarR_2"/>
    <property type="match status" value="1"/>
</dbReference>
<dbReference type="Proteomes" id="UP001597351">
    <property type="component" value="Unassembled WGS sequence"/>
</dbReference>
<organism evidence="2 3">
    <name type="scientific">Nocardioides aestuarii</name>
    <dbReference type="NCBI Taxonomy" id="252231"/>
    <lineage>
        <taxon>Bacteria</taxon>
        <taxon>Bacillati</taxon>
        <taxon>Actinomycetota</taxon>
        <taxon>Actinomycetes</taxon>
        <taxon>Propionibacteriales</taxon>
        <taxon>Nocardioidaceae</taxon>
        <taxon>Nocardioides</taxon>
    </lineage>
</organism>
<dbReference type="InterPro" id="IPR000835">
    <property type="entry name" value="HTH_MarR-typ"/>
</dbReference>
<reference evidence="3" key="1">
    <citation type="journal article" date="2019" name="Int. J. Syst. Evol. Microbiol.">
        <title>The Global Catalogue of Microorganisms (GCM) 10K type strain sequencing project: providing services to taxonomists for standard genome sequencing and annotation.</title>
        <authorList>
            <consortium name="The Broad Institute Genomics Platform"/>
            <consortium name="The Broad Institute Genome Sequencing Center for Infectious Disease"/>
            <person name="Wu L."/>
            <person name="Ma J."/>
        </authorList>
    </citation>
    <scope>NUCLEOTIDE SEQUENCE [LARGE SCALE GENOMIC DNA]</scope>
    <source>
        <strain evidence="3">CGMCC 1.12477</strain>
    </source>
</reference>
<dbReference type="SUPFAM" id="SSF46785">
    <property type="entry name" value="Winged helix' DNA-binding domain"/>
    <property type="match status" value="1"/>
</dbReference>
<evidence type="ECO:0000259" key="1">
    <source>
        <dbReference type="PROSITE" id="PS50995"/>
    </source>
</evidence>
<evidence type="ECO:0000313" key="3">
    <source>
        <dbReference type="Proteomes" id="UP001597351"/>
    </source>
</evidence>
<dbReference type="PANTHER" id="PTHR33164">
    <property type="entry name" value="TRANSCRIPTIONAL REGULATOR, MARR FAMILY"/>
    <property type="match status" value="1"/>
</dbReference>
<gene>
    <name evidence="2" type="ORF">ACFSDE_10355</name>
</gene>
<dbReference type="InterPro" id="IPR039422">
    <property type="entry name" value="MarR/SlyA-like"/>
</dbReference>
<dbReference type="Gene3D" id="1.10.10.10">
    <property type="entry name" value="Winged helix-like DNA-binding domain superfamily/Winged helix DNA-binding domain"/>
    <property type="match status" value="1"/>
</dbReference>
<dbReference type="PRINTS" id="PR00598">
    <property type="entry name" value="HTHMARR"/>
</dbReference>
<dbReference type="EMBL" id="JBHUGD010000003">
    <property type="protein sequence ID" value="MFD1947193.1"/>
    <property type="molecule type" value="Genomic_DNA"/>
</dbReference>
<protein>
    <submittedName>
        <fullName evidence="2">MarR family winged helix-turn-helix transcriptional regulator</fullName>
    </submittedName>
</protein>
<dbReference type="InterPro" id="IPR036388">
    <property type="entry name" value="WH-like_DNA-bd_sf"/>
</dbReference>
<evidence type="ECO:0000313" key="2">
    <source>
        <dbReference type="EMBL" id="MFD1947193.1"/>
    </source>
</evidence>
<keyword evidence="3" id="KW-1185">Reference proteome</keyword>
<name>A0ABW4TMS0_9ACTN</name>
<dbReference type="InterPro" id="IPR036390">
    <property type="entry name" value="WH_DNA-bd_sf"/>
</dbReference>
<dbReference type="PROSITE" id="PS50995">
    <property type="entry name" value="HTH_MARR_2"/>
    <property type="match status" value="1"/>
</dbReference>
<proteinExistence type="predicted"/>